<sequence>MRFWTVHALPAPVLAAPVLAAPVLAAPVLAASELGTVPAPTARWLLSRRRRRPSVVPHGGLALVPESVPLLALLLPLLWLLWHRCWLAALLFLIATVAVLLLPLGPLAGWVTAGLHLLTGLSAQDIRRWSLARHGRPAIAVVEGADEESAMFRLLTQRPDLARAVA</sequence>
<protein>
    <submittedName>
        <fullName evidence="3">Uncharacterized protein DUF2628</fullName>
    </submittedName>
</protein>
<evidence type="ECO:0000256" key="2">
    <source>
        <dbReference type="SAM" id="SignalP"/>
    </source>
</evidence>
<dbReference type="AlphaFoldDB" id="A0A2W7IIZ9"/>
<evidence type="ECO:0000256" key="1">
    <source>
        <dbReference type="SAM" id="Phobius"/>
    </source>
</evidence>
<dbReference type="Proteomes" id="UP000249688">
    <property type="component" value="Unassembled WGS sequence"/>
</dbReference>
<keyword evidence="1" id="KW-1133">Transmembrane helix</keyword>
<keyword evidence="1" id="KW-0472">Membrane</keyword>
<dbReference type="InterPro" id="IPR024399">
    <property type="entry name" value="DUF2628"/>
</dbReference>
<keyword evidence="1" id="KW-0812">Transmembrane</keyword>
<dbReference type="EMBL" id="QKYU01000009">
    <property type="protein sequence ID" value="PZW46613.1"/>
    <property type="molecule type" value="Genomic_DNA"/>
</dbReference>
<name>A0A2W7IIZ9_9PROT</name>
<feature type="chain" id="PRO_5036895594" evidence="2">
    <location>
        <begin position="21"/>
        <end position="166"/>
    </location>
</feature>
<accession>A0A2W7IIZ9</accession>
<dbReference type="RefSeq" id="WP_211314091.1">
    <property type="nucleotide sequence ID" value="NZ_QKYU01000009.1"/>
</dbReference>
<feature type="signal peptide" evidence="2">
    <location>
        <begin position="1"/>
        <end position="20"/>
    </location>
</feature>
<evidence type="ECO:0000313" key="3">
    <source>
        <dbReference type="EMBL" id="PZW46613.1"/>
    </source>
</evidence>
<proteinExistence type="predicted"/>
<keyword evidence="2" id="KW-0732">Signal</keyword>
<keyword evidence="4" id="KW-1185">Reference proteome</keyword>
<feature type="transmembrane region" description="Helical" evidence="1">
    <location>
        <begin position="58"/>
        <end position="82"/>
    </location>
</feature>
<organism evidence="3 4">
    <name type="scientific">Humitalea rosea</name>
    <dbReference type="NCBI Taxonomy" id="990373"/>
    <lineage>
        <taxon>Bacteria</taxon>
        <taxon>Pseudomonadati</taxon>
        <taxon>Pseudomonadota</taxon>
        <taxon>Alphaproteobacteria</taxon>
        <taxon>Acetobacterales</taxon>
        <taxon>Roseomonadaceae</taxon>
        <taxon>Humitalea</taxon>
    </lineage>
</organism>
<comment type="caution">
    <text evidence="3">The sequence shown here is derived from an EMBL/GenBank/DDBJ whole genome shotgun (WGS) entry which is preliminary data.</text>
</comment>
<feature type="transmembrane region" description="Helical" evidence="1">
    <location>
        <begin position="88"/>
        <end position="118"/>
    </location>
</feature>
<gene>
    <name evidence="3" type="ORF">C8P66_109110</name>
</gene>
<dbReference type="Pfam" id="PF10947">
    <property type="entry name" value="DUF2628"/>
    <property type="match status" value="1"/>
</dbReference>
<reference evidence="3 4" key="1">
    <citation type="submission" date="2018-06" db="EMBL/GenBank/DDBJ databases">
        <title>Genomic Encyclopedia of Archaeal and Bacterial Type Strains, Phase II (KMG-II): from individual species to whole genera.</title>
        <authorList>
            <person name="Goeker M."/>
        </authorList>
    </citation>
    <scope>NUCLEOTIDE SEQUENCE [LARGE SCALE GENOMIC DNA]</scope>
    <source>
        <strain evidence="3 4">DSM 24525</strain>
    </source>
</reference>
<evidence type="ECO:0000313" key="4">
    <source>
        <dbReference type="Proteomes" id="UP000249688"/>
    </source>
</evidence>